<dbReference type="AlphaFoldDB" id="A0A6B2JTQ3"/>
<dbReference type="RefSeq" id="WP_163894432.1">
    <property type="nucleotide sequence ID" value="NZ_JAAFYS010000003.1"/>
</dbReference>
<sequence length="141" mass="15961">MRLIQPDDYIREVLTEAKVIAMVGASDKEDRPSHRVMRYLQSRGYRVIPVNPRIAGKELLGETVYGDIREVEEEVDMVDIFRKSEDVPSVALAAMSHFKTLKSIWMQLGITSFSAAEVARAKGLKVVQDRCPAIEIPRLMD</sequence>
<dbReference type="Pfam" id="PF13380">
    <property type="entry name" value="CoA_binding_2"/>
    <property type="match status" value="1"/>
</dbReference>
<gene>
    <name evidence="2" type="ORF">GZA08_13270</name>
</gene>
<name>A0A6B2JTQ3_9RHOB</name>
<comment type="caution">
    <text evidence="2">The sequence shown here is derived from an EMBL/GenBank/DDBJ whole genome shotgun (WGS) entry which is preliminary data.</text>
</comment>
<protein>
    <submittedName>
        <fullName evidence="2">CoA-binding protein</fullName>
    </submittedName>
</protein>
<evidence type="ECO:0000259" key="1">
    <source>
        <dbReference type="SMART" id="SM00881"/>
    </source>
</evidence>
<dbReference type="SUPFAM" id="SSF51735">
    <property type="entry name" value="NAD(P)-binding Rossmann-fold domains"/>
    <property type="match status" value="1"/>
</dbReference>
<dbReference type="InterPro" id="IPR036291">
    <property type="entry name" value="NAD(P)-bd_dom_sf"/>
</dbReference>
<feature type="domain" description="CoA-binding" evidence="1">
    <location>
        <begin position="14"/>
        <end position="110"/>
    </location>
</feature>
<dbReference type="EMBL" id="JAAGAB010000003">
    <property type="protein sequence ID" value="NDV01937.1"/>
    <property type="molecule type" value="Genomic_DNA"/>
</dbReference>
<organism evidence="2 3">
    <name type="scientific">Pseudoroseicyclus tamaricis</name>
    <dbReference type="NCBI Taxonomy" id="2705421"/>
    <lineage>
        <taxon>Bacteria</taxon>
        <taxon>Pseudomonadati</taxon>
        <taxon>Pseudomonadota</taxon>
        <taxon>Alphaproteobacteria</taxon>
        <taxon>Rhodobacterales</taxon>
        <taxon>Paracoccaceae</taxon>
        <taxon>Pseudoroseicyclus</taxon>
    </lineage>
</organism>
<proteinExistence type="predicted"/>
<dbReference type="Proteomes" id="UP000474757">
    <property type="component" value="Unassembled WGS sequence"/>
</dbReference>
<dbReference type="InterPro" id="IPR003781">
    <property type="entry name" value="CoA-bd"/>
</dbReference>
<dbReference type="PANTHER" id="PTHR33303:SF2">
    <property type="entry name" value="COA-BINDING DOMAIN-CONTAINING PROTEIN"/>
    <property type="match status" value="1"/>
</dbReference>
<reference evidence="2 3" key="1">
    <citation type="submission" date="2020-02" db="EMBL/GenBank/DDBJ databases">
        <title>Pseudoroseicyclus tamarix, sp. nov., isolated from offshore sediment of a Tamarix chinensis forest.</title>
        <authorList>
            <person name="Gai Y."/>
        </authorList>
    </citation>
    <scope>NUCLEOTIDE SEQUENCE [LARGE SCALE GENOMIC DNA]</scope>
    <source>
        <strain evidence="2 3">CLL3-39</strain>
    </source>
</reference>
<dbReference type="SMART" id="SM00881">
    <property type="entry name" value="CoA_binding"/>
    <property type="match status" value="1"/>
</dbReference>
<keyword evidence="3" id="KW-1185">Reference proteome</keyword>
<dbReference type="Gene3D" id="3.40.50.720">
    <property type="entry name" value="NAD(P)-binding Rossmann-like Domain"/>
    <property type="match status" value="1"/>
</dbReference>
<evidence type="ECO:0000313" key="3">
    <source>
        <dbReference type="Proteomes" id="UP000474757"/>
    </source>
</evidence>
<accession>A0A6B2JTQ3</accession>
<evidence type="ECO:0000313" key="2">
    <source>
        <dbReference type="EMBL" id="NDV01937.1"/>
    </source>
</evidence>
<dbReference type="PANTHER" id="PTHR33303">
    <property type="entry name" value="CYTOPLASMIC PROTEIN-RELATED"/>
    <property type="match status" value="1"/>
</dbReference>